<dbReference type="InterPro" id="IPR018149">
    <property type="entry name" value="Lys-tRNA-synth_II_C"/>
</dbReference>
<dbReference type="InterPro" id="IPR006195">
    <property type="entry name" value="aa-tRNA-synth_II"/>
</dbReference>
<evidence type="ECO:0000256" key="2">
    <source>
        <dbReference type="ARBA" id="ARBA00022598"/>
    </source>
</evidence>
<reference evidence="12" key="1">
    <citation type="journal article" date="2020" name="mSystems">
        <title>Genome- and Community-Level Interaction Insights into Carbon Utilization and Element Cycling Functions of Hydrothermarchaeota in Hydrothermal Sediment.</title>
        <authorList>
            <person name="Zhou Z."/>
            <person name="Liu Y."/>
            <person name="Xu W."/>
            <person name="Pan J."/>
            <person name="Luo Z.H."/>
            <person name="Li M."/>
        </authorList>
    </citation>
    <scope>NUCLEOTIDE SEQUENCE [LARGE SCALE GENOMIC DNA]</scope>
    <source>
        <strain evidence="12">SpSt-143</strain>
    </source>
</reference>
<evidence type="ECO:0000259" key="11">
    <source>
        <dbReference type="PROSITE" id="PS50862"/>
    </source>
</evidence>
<dbReference type="NCBIfam" id="NF001756">
    <property type="entry name" value="PRK00484.1"/>
    <property type="match status" value="1"/>
</dbReference>
<dbReference type="InterPro" id="IPR044136">
    <property type="entry name" value="Lys-tRNA-ligase_II_N"/>
</dbReference>
<evidence type="ECO:0000256" key="6">
    <source>
        <dbReference type="ARBA" id="ARBA00022917"/>
    </source>
</evidence>
<dbReference type="PANTHER" id="PTHR42918:SF15">
    <property type="entry name" value="LYSINE--TRNA LIGASE, CHLOROPLASTIC_MITOCHONDRIAL"/>
    <property type="match status" value="1"/>
</dbReference>
<evidence type="ECO:0000256" key="9">
    <source>
        <dbReference type="HAMAP-Rule" id="MF_00252"/>
    </source>
</evidence>
<dbReference type="SUPFAM" id="SSF50249">
    <property type="entry name" value="Nucleic acid-binding proteins"/>
    <property type="match status" value="1"/>
</dbReference>
<dbReference type="PANTHER" id="PTHR42918">
    <property type="entry name" value="LYSYL-TRNA SYNTHETASE"/>
    <property type="match status" value="1"/>
</dbReference>
<feature type="binding site" evidence="9">
    <location>
        <position position="416"/>
    </location>
    <ligand>
        <name>Mg(2+)</name>
        <dbReference type="ChEBI" id="CHEBI:18420"/>
        <label>1</label>
    </ligand>
</feature>
<evidence type="ECO:0000256" key="1">
    <source>
        <dbReference type="ARBA" id="ARBA00008226"/>
    </source>
</evidence>
<dbReference type="GO" id="GO:0005829">
    <property type="term" value="C:cytosol"/>
    <property type="evidence" value="ECO:0007669"/>
    <property type="project" value="TreeGrafter"/>
</dbReference>
<keyword evidence="3 9" id="KW-0479">Metal-binding</keyword>
<dbReference type="SUPFAM" id="SSF55681">
    <property type="entry name" value="Class II aaRS and biotin synthetases"/>
    <property type="match status" value="1"/>
</dbReference>
<keyword evidence="9" id="KW-0963">Cytoplasm</keyword>
<dbReference type="GO" id="GO:0006430">
    <property type="term" value="P:lysyl-tRNA aminoacylation"/>
    <property type="evidence" value="ECO:0007669"/>
    <property type="project" value="UniProtKB-UniRule"/>
</dbReference>
<dbReference type="CDD" id="cd04322">
    <property type="entry name" value="LysRS_N"/>
    <property type="match status" value="1"/>
</dbReference>
<comment type="caution">
    <text evidence="12">The sequence shown here is derived from an EMBL/GenBank/DDBJ whole genome shotgun (WGS) entry which is preliminary data.</text>
</comment>
<dbReference type="EC" id="6.1.1.6" evidence="9"/>
<comment type="subunit">
    <text evidence="9">Homodimer.</text>
</comment>
<dbReference type="GO" id="GO:0004824">
    <property type="term" value="F:lysine-tRNA ligase activity"/>
    <property type="evidence" value="ECO:0007669"/>
    <property type="project" value="UniProtKB-UniRule"/>
</dbReference>
<comment type="cofactor">
    <cofactor evidence="9 10">
        <name>Mg(2+)</name>
        <dbReference type="ChEBI" id="CHEBI:18420"/>
    </cofactor>
    <text evidence="9 10">Binds 3 Mg(2+) ions per subunit.</text>
</comment>
<comment type="subcellular location">
    <subcellularLocation>
        <location evidence="9">Cytoplasm</location>
    </subcellularLocation>
</comment>
<feature type="binding site" evidence="9">
    <location>
        <position position="423"/>
    </location>
    <ligand>
        <name>Mg(2+)</name>
        <dbReference type="ChEBI" id="CHEBI:18420"/>
        <label>2</label>
    </ligand>
</feature>
<dbReference type="EMBL" id="DSGB01000006">
    <property type="protein sequence ID" value="HER96712.1"/>
    <property type="molecule type" value="Genomic_DNA"/>
</dbReference>
<evidence type="ECO:0000256" key="7">
    <source>
        <dbReference type="ARBA" id="ARBA00023146"/>
    </source>
</evidence>
<dbReference type="Pfam" id="PF01336">
    <property type="entry name" value="tRNA_anti-codon"/>
    <property type="match status" value="1"/>
</dbReference>
<feature type="domain" description="Aminoacyl-transfer RNA synthetases class-II family profile" evidence="11">
    <location>
        <begin position="187"/>
        <end position="504"/>
    </location>
</feature>
<evidence type="ECO:0000256" key="3">
    <source>
        <dbReference type="ARBA" id="ARBA00022723"/>
    </source>
</evidence>
<evidence type="ECO:0000256" key="8">
    <source>
        <dbReference type="ARBA" id="ARBA00048573"/>
    </source>
</evidence>
<feature type="binding site" evidence="9">
    <location>
        <position position="423"/>
    </location>
    <ligand>
        <name>Mg(2+)</name>
        <dbReference type="ChEBI" id="CHEBI:18420"/>
        <label>1</label>
    </ligand>
</feature>
<name>A0A7V2F717_RHOMR</name>
<dbReference type="Gene3D" id="2.40.50.140">
    <property type="entry name" value="Nucleic acid-binding proteins"/>
    <property type="match status" value="1"/>
</dbReference>
<dbReference type="GO" id="GO:0000287">
    <property type="term" value="F:magnesium ion binding"/>
    <property type="evidence" value="ECO:0007669"/>
    <property type="project" value="UniProtKB-UniRule"/>
</dbReference>
<dbReference type="InterPro" id="IPR012340">
    <property type="entry name" value="NA-bd_OB-fold"/>
</dbReference>
<proteinExistence type="inferred from homology"/>
<dbReference type="CDD" id="cd00775">
    <property type="entry name" value="LysRS_core"/>
    <property type="match status" value="1"/>
</dbReference>
<evidence type="ECO:0000256" key="10">
    <source>
        <dbReference type="RuleBase" id="RU000336"/>
    </source>
</evidence>
<dbReference type="GO" id="GO:0005524">
    <property type="term" value="F:ATP binding"/>
    <property type="evidence" value="ECO:0007669"/>
    <property type="project" value="UniProtKB-UniRule"/>
</dbReference>
<dbReference type="NCBIfam" id="TIGR00499">
    <property type="entry name" value="lysS_bact"/>
    <property type="match status" value="1"/>
</dbReference>
<keyword evidence="9 10" id="KW-0460">Magnesium</keyword>
<dbReference type="AlphaFoldDB" id="A0A7V2F717"/>
<dbReference type="GO" id="GO:0000049">
    <property type="term" value="F:tRNA binding"/>
    <property type="evidence" value="ECO:0007669"/>
    <property type="project" value="TreeGrafter"/>
</dbReference>
<accession>A0A7V2F717</accession>
<comment type="catalytic activity">
    <reaction evidence="8 9 10">
        <text>tRNA(Lys) + L-lysine + ATP = L-lysyl-tRNA(Lys) + AMP + diphosphate</text>
        <dbReference type="Rhea" id="RHEA:20792"/>
        <dbReference type="Rhea" id="RHEA-COMP:9696"/>
        <dbReference type="Rhea" id="RHEA-COMP:9697"/>
        <dbReference type="ChEBI" id="CHEBI:30616"/>
        <dbReference type="ChEBI" id="CHEBI:32551"/>
        <dbReference type="ChEBI" id="CHEBI:33019"/>
        <dbReference type="ChEBI" id="CHEBI:78442"/>
        <dbReference type="ChEBI" id="CHEBI:78529"/>
        <dbReference type="ChEBI" id="CHEBI:456215"/>
        <dbReference type="EC" id="6.1.1.6"/>
    </reaction>
</comment>
<dbReference type="Gene3D" id="3.30.930.10">
    <property type="entry name" value="Bira Bifunctional Protein, Domain 2"/>
    <property type="match status" value="1"/>
</dbReference>
<keyword evidence="6 9" id="KW-0648">Protein biosynthesis</keyword>
<dbReference type="InterPro" id="IPR004365">
    <property type="entry name" value="NA-bd_OB_tRNA"/>
</dbReference>
<keyword evidence="2 9" id="KW-0436">Ligase</keyword>
<dbReference type="PROSITE" id="PS50862">
    <property type="entry name" value="AA_TRNA_LIGASE_II"/>
    <property type="match status" value="1"/>
</dbReference>
<dbReference type="InterPro" id="IPR002313">
    <property type="entry name" value="Lys-tRNA-ligase_II"/>
</dbReference>
<comment type="similarity">
    <text evidence="1 9">Belongs to the class-II aminoacyl-tRNA synthetase family.</text>
</comment>
<evidence type="ECO:0000313" key="12">
    <source>
        <dbReference type="EMBL" id="HER96712.1"/>
    </source>
</evidence>
<organism evidence="12">
    <name type="scientific">Rhodothermus marinus</name>
    <name type="common">Rhodothermus obamensis</name>
    <dbReference type="NCBI Taxonomy" id="29549"/>
    <lineage>
        <taxon>Bacteria</taxon>
        <taxon>Pseudomonadati</taxon>
        <taxon>Rhodothermota</taxon>
        <taxon>Rhodothermia</taxon>
        <taxon>Rhodothermales</taxon>
        <taxon>Rhodothermaceae</taxon>
        <taxon>Rhodothermus</taxon>
    </lineage>
</organism>
<evidence type="ECO:0000256" key="4">
    <source>
        <dbReference type="ARBA" id="ARBA00022741"/>
    </source>
</evidence>
<dbReference type="InterPro" id="IPR045864">
    <property type="entry name" value="aa-tRNA-synth_II/BPL/LPL"/>
</dbReference>
<dbReference type="HAMAP" id="MF_00252">
    <property type="entry name" value="Lys_tRNA_synth_class2"/>
    <property type="match status" value="1"/>
</dbReference>
<dbReference type="Pfam" id="PF00152">
    <property type="entry name" value="tRNA-synt_2"/>
    <property type="match status" value="1"/>
</dbReference>
<keyword evidence="4 9" id="KW-0547">Nucleotide-binding</keyword>
<dbReference type="InterPro" id="IPR004364">
    <property type="entry name" value="Aa-tRNA-synt_II"/>
</dbReference>
<dbReference type="PRINTS" id="PR00982">
    <property type="entry name" value="TRNASYNTHLYS"/>
</dbReference>
<keyword evidence="5 9" id="KW-0067">ATP-binding</keyword>
<evidence type="ECO:0000256" key="5">
    <source>
        <dbReference type="ARBA" id="ARBA00022840"/>
    </source>
</evidence>
<protein>
    <recommendedName>
        <fullName evidence="9">Lysine--tRNA ligase</fullName>
        <ecNumber evidence="9">6.1.1.6</ecNumber>
    </recommendedName>
    <alternativeName>
        <fullName evidence="9">Lysyl-tRNA synthetase</fullName>
        <shortName evidence="9">LysRS</shortName>
    </alternativeName>
</protein>
<gene>
    <name evidence="9 12" type="primary">lysS</name>
    <name evidence="12" type="ORF">ENO59_09395</name>
</gene>
<sequence>MKRVLTEQELERRRARQQLEALGITPYPYRWEVSAHAAEILSRFDDARHQPRPDGPAPEPYTVSIAGRIMSRRIMGKAAFFDVQDESGRIQVYVRQQDLPEGFYEQVFKKLLDIGDIVGVEGFVFRTRMGEITVHAQRLELLAKALRPLPVVKEQDGRLYNEVTDKEFRYRQRYVDLIVNPEVREVFRKRARMIAAIRHFLDTRGYLEVETPVLQPLYGGATARPFITYHNALDMPLYLRIADELYLKRLIVGGYEGVYEISKDFRNEGLSRFHNPEFTMLELYVAYKDYYWMMDLVEELLEYVAIEVTGQAEVHWGEHTISFRRPWPRIPMFEAIRERTGYDLYGKSRDELAEIARKLGLEVDSTMGSGKIIDAIFGEFVEPHLIQPTFIIDYPIELSPLAKRHRTKPGLVERFEVIVGGKELCNAFSELNDPDDQRARFEEQAKLRAAGDEEAMQIDEDFLRALEYGMPPTAGLGIGIDRLAMILTNQPSIRDVILFPLLRPEQPAATTAFTDTNSSEAAGT</sequence>
<dbReference type="FunFam" id="2.40.50.140:FF:000024">
    <property type="entry name" value="Lysine--tRNA ligase"/>
    <property type="match status" value="1"/>
</dbReference>
<keyword evidence="7 9" id="KW-0030">Aminoacyl-tRNA synthetase</keyword>